<dbReference type="Pfam" id="PF03184">
    <property type="entry name" value="DDE_1"/>
    <property type="match status" value="1"/>
</dbReference>
<dbReference type="PANTHER" id="PTHR19303:SF74">
    <property type="entry name" value="POGO TRANSPOSABLE ELEMENT WITH KRAB DOMAIN"/>
    <property type="match status" value="1"/>
</dbReference>
<dbReference type="InterPro" id="IPR011011">
    <property type="entry name" value="Znf_FYVE_PHD"/>
</dbReference>
<reference evidence="3" key="1">
    <citation type="journal article" date="2023" name="Insect Mol. Biol.">
        <title>Genome sequencing provides insights into the evolution of gene families encoding plant cell wall-degrading enzymes in longhorned beetles.</title>
        <authorList>
            <person name="Shin N.R."/>
            <person name="Okamura Y."/>
            <person name="Kirsch R."/>
            <person name="Pauchet Y."/>
        </authorList>
    </citation>
    <scope>NUCLEOTIDE SEQUENCE</scope>
    <source>
        <strain evidence="3">AMC_N1</strain>
    </source>
</reference>
<proteinExistence type="predicted"/>
<evidence type="ECO:0000313" key="3">
    <source>
        <dbReference type="EMBL" id="KAJ8957115.1"/>
    </source>
</evidence>
<dbReference type="GO" id="GO:0003677">
    <property type="term" value="F:DNA binding"/>
    <property type="evidence" value="ECO:0007669"/>
    <property type="project" value="TreeGrafter"/>
</dbReference>
<dbReference type="SUPFAM" id="SSF57903">
    <property type="entry name" value="FYVE/PHD zinc finger"/>
    <property type="match status" value="1"/>
</dbReference>
<dbReference type="InterPro" id="IPR050863">
    <property type="entry name" value="CenT-Element_Derived"/>
</dbReference>
<dbReference type="EMBL" id="JAPWTK010000025">
    <property type="protein sequence ID" value="KAJ8957115.1"/>
    <property type="molecule type" value="Genomic_DNA"/>
</dbReference>
<organism evidence="3 4">
    <name type="scientific">Aromia moschata</name>
    <dbReference type="NCBI Taxonomy" id="1265417"/>
    <lineage>
        <taxon>Eukaryota</taxon>
        <taxon>Metazoa</taxon>
        <taxon>Ecdysozoa</taxon>
        <taxon>Arthropoda</taxon>
        <taxon>Hexapoda</taxon>
        <taxon>Insecta</taxon>
        <taxon>Pterygota</taxon>
        <taxon>Neoptera</taxon>
        <taxon>Endopterygota</taxon>
        <taxon>Coleoptera</taxon>
        <taxon>Polyphaga</taxon>
        <taxon>Cucujiformia</taxon>
        <taxon>Chrysomeloidea</taxon>
        <taxon>Cerambycidae</taxon>
        <taxon>Cerambycinae</taxon>
        <taxon>Callichromatini</taxon>
        <taxon>Aromia</taxon>
    </lineage>
</organism>
<accession>A0AAV8YYK4</accession>
<evidence type="ECO:0000313" key="4">
    <source>
        <dbReference type="Proteomes" id="UP001162162"/>
    </source>
</evidence>
<name>A0AAV8YYK4_9CUCU</name>
<dbReference type="Gene3D" id="3.30.40.10">
    <property type="entry name" value="Zinc/RING finger domain, C3HC4 (zinc finger)"/>
    <property type="match status" value="1"/>
</dbReference>
<sequence length="370" mass="41848">MEGLKMASEDWLSSYKKRRPILSLRQPETTSLVRATSFNADNVGQFYNNLEEVLRRYKFEGHQVWNVDETGLTTIQKRSKILAEKGKKQIGRVTSGEKGATVTMELAAVVEMPSEISYHLSCIFPQVHFKPHFIRQGSTDCTGAAHPNGWITGSIFHQFMEHFHKHVPSSVDSPTLLLLDNHISHLSSSILDYCKQNLIVLVSFLPHTSHHLQPLDFGPLKKYYYTACSNWMNSHLVCQYPSMISPRLPGKLLQMLLLPGTFESRRRNQRGKKTLKTAAPKRKLQSSASEGSGKEAHKNQKKKRQQLAARKTDSSDDEEDSLCIVCLEAFSNSESGEEWIQCRACKKWAHVHCGGDDPLYTCVHCSSDIC</sequence>
<dbReference type="InterPro" id="IPR004875">
    <property type="entry name" value="DDE_SF_endonuclease_dom"/>
</dbReference>
<feature type="domain" description="DDE-1" evidence="2">
    <location>
        <begin position="141"/>
        <end position="233"/>
    </location>
</feature>
<evidence type="ECO:0000256" key="1">
    <source>
        <dbReference type="SAM" id="MobiDB-lite"/>
    </source>
</evidence>
<dbReference type="InterPro" id="IPR013083">
    <property type="entry name" value="Znf_RING/FYVE/PHD"/>
</dbReference>
<feature type="compositionally biased region" description="Basic residues" evidence="1">
    <location>
        <begin position="267"/>
        <end position="284"/>
    </location>
</feature>
<keyword evidence="4" id="KW-1185">Reference proteome</keyword>
<comment type="caution">
    <text evidence="3">The sequence shown here is derived from an EMBL/GenBank/DDBJ whole genome shotgun (WGS) entry which is preliminary data.</text>
</comment>
<dbReference type="PANTHER" id="PTHR19303">
    <property type="entry name" value="TRANSPOSON"/>
    <property type="match status" value="1"/>
</dbReference>
<protein>
    <recommendedName>
        <fullName evidence="2">DDE-1 domain-containing protein</fullName>
    </recommendedName>
</protein>
<dbReference type="Proteomes" id="UP001162162">
    <property type="component" value="Unassembled WGS sequence"/>
</dbReference>
<evidence type="ECO:0000259" key="2">
    <source>
        <dbReference type="Pfam" id="PF03184"/>
    </source>
</evidence>
<gene>
    <name evidence="3" type="ORF">NQ318_007330</name>
</gene>
<feature type="region of interest" description="Disordered" evidence="1">
    <location>
        <begin position="267"/>
        <end position="313"/>
    </location>
</feature>
<dbReference type="GO" id="GO:0005634">
    <property type="term" value="C:nucleus"/>
    <property type="evidence" value="ECO:0007669"/>
    <property type="project" value="TreeGrafter"/>
</dbReference>
<dbReference type="AlphaFoldDB" id="A0AAV8YYK4"/>
<dbReference type="CDD" id="cd15517">
    <property type="entry name" value="PHD_TCF19_like"/>
    <property type="match status" value="1"/>
</dbReference>